<dbReference type="PROSITE" id="PS50234">
    <property type="entry name" value="VWFA"/>
    <property type="match status" value="1"/>
</dbReference>
<evidence type="ECO:0000256" key="1">
    <source>
        <dbReference type="SAM" id="MobiDB-lite"/>
    </source>
</evidence>
<feature type="transmembrane region" description="Helical" evidence="2">
    <location>
        <begin position="572"/>
        <end position="594"/>
    </location>
</feature>
<evidence type="ECO:0000256" key="3">
    <source>
        <dbReference type="SAM" id="SignalP"/>
    </source>
</evidence>
<dbReference type="InterPro" id="IPR036465">
    <property type="entry name" value="vWFA_dom_sf"/>
</dbReference>
<evidence type="ECO:0000313" key="5">
    <source>
        <dbReference type="EMBL" id="KAL2607852.1"/>
    </source>
</evidence>
<evidence type="ECO:0000313" key="6">
    <source>
        <dbReference type="Proteomes" id="UP001605036"/>
    </source>
</evidence>
<proteinExistence type="predicted"/>
<dbReference type="SUPFAM" id="SSF53300">
    <property type="entry name" value="vWA-like"/>
    <property type="match status" value="2"/>
</dbReference>
<evidence type="ECO:0000259" key="4">
    <source>
        <dbReference type="PROSITE" id="PS50234"/>
    </source>
</evidence>
<protein>
    <recommendedName>
        <fullName evidence="4">VWFA domain-containing protein</fullName>
    </recommendedName>
</protein>
<comment type="caution">
    <text evidence="5">The sequence shown here is derived from an EMBL/GenBank/DDBJ whole genome shotgun (WGS) entry which is preliminary data.</text>
</comment>
<accession>A0ABD1XFX1</accession>
<keyword evidence="6" id="KW-1185">Reference proteome</keyword>
<feature type="region of interest" description="Disordered" evidence="1">
    <location>
        <begin position="609"/>
        <end position="635"/>
    </location>
</feature>
<dbReference type="InterPro" id="IPR002035">
    <property type="entry name" value="VWF_A"/>
</dbReference>
<sequence>MFPSRARALIFVFSALLEWNSSHVNGQAVTSRRTLVQTTADANAFFDEVEDSVKLLAGFALSNYRRRQELWEDRTCNTKCSVSSCQSRQLDESTRQCVKLPADSTIFSNQSCKLPPGSSTSCSEAAFSKESNIRLPGIPKNLDPQKISPDQQRTICSQQDLDSKFPKIYPDSTVKFDKIVWTMFGASNGVFRIYPGLELAPSVSQNSSFDTRKRPWYKAITGVSKQAVVLLDLGGSMANKVLNTDTTTLFDGTKKIVVEFLDTLNTGDTVSVYTFGSRGPDNILPDNGKVKMPDTSNDSAVTEALAPLKAALQGLMVSFDSAPANMTAALENLLTSDTGFNTSSTLVNSLKVMLIFTGGKLAEGKTISIPSNSSIGKALSTLSVRPFIYQWKKDQTDSSDPTFTDLQSAACALNAYYAEISRDHILQDPLSALQSFYSYVAKIRHKNDQEKPLWIPSYGPYTGVGPVMAVSFPVFDGDFLVGVAAIDVRRNLGQPWESVINNRKARDIVYDIGPALNCTASLSPVDVAVPALGNSNGGLCLGSTLAAKDYEKRVCCNSTCIASGSKLSPGEIAGICIGCLGGLLLVVFLIALAVSSKFRTAISKCFKRQGTQPKPETPTKPVPEETVPDGWDRPF</sequence>
<name>A0ABD1XFX1_9MARC</name>
<dbReference type="AlphaFoldDB" id="A0ABD1XFX1"/>
<keyword evidence="2" id="KW-0812">Transmembrane</keyword>
<dbReference type="PANTHER" id="PTHR10166">
    <property type="entry name" value="VOLTAGE-DEPENDENT CALCIUM CHANNEL SUBUNIT ALPHA-2/DELTA-RELATED"/>
    <property type="match status" value="1"/>
</dbReference>
<dbReference type="EMBL" id="JBHFFA010000008">
    <property type="protein sequence ID" value="KAL2607852.1"/>
    <property type="molecule type" value="Genomic_DNA"/>
</dbReference>
<organism evidence="5 6">
    <name type="scientific">Riccia fluitans</name>
    <dbReference type="NCBI Taxonomy" id="41844"/>
    <lineage>
        <taxon>Eukaryota</taxon>
        <taxon>Viridiplantae</taxon>
        <taxon>Streptophyta</taxon>
        <taxon>Embryophyta</taxon>
        <taxon>Marchantiophyta</taxon>
        <taxon>Marchantiopsida</taxon>
        <taxon>Marchantiidae</taxon>
        <taxon>Marchantiales</taxon>
        <taxon>Ricciaceae</taxon>
        <taxon>Riccia</taxon>
    </lineage>
</organism>
<reference evidence="5 6" key="1">
    <citation type="submission" date="2024-09" db="EMBL/GenBank/DDBJ databases">
        <title>Chromosome-scale assembly of Riccia fluitans.</title>
        <authorList>
            <person name="Paukszto L."/>
            <person name="Sawicki J."/>
            <person name="Karawczyk K."/>
            <person name="Piernik-Szablinska J."/>
            <person name="Szczecinska M."/>
            <person name="Mazdziarz M."/>
        </authorList>
    </citation>
    <scope>NUCLEOTIDE SEQUENCE [LARGE SCALE GENOMIC DNA]</scope>
    <source>
        <strain evidence="5">Rf_01</strain>
        <tissue evidence="5">Aerial parts of the thallus</tissue>
    </source>
</reference>
<dbReference type="InterPro" id="IPR051173">
    <property type="entry name" value="Ca_channel_alpha-2/delta"/>
</dbReference>
<keyword evidence="2" id="KW-1133">Transmembrane helix</keyword>
<dbReference type="Proteomes" id="UP001605036">
    <property type="component" value="Unassembled WGS sequence"/>
</dbReference>
<feature type="signal peptide" evidence="3">
    <location>
        <begin position="1"/>
        <end position="26"/>
    </location>
</feature>
<dbReference type="Gene3D" id="3.40.50.410">
    <property type="entry name" value="von Willebrand factor, type A domain"/>
    <property type="match status" value="1"/>
</dbReference>
<feature type="chain" id="PRO_5044834097" description="VWFA domain-containing protein" evidence="3">
    <location>
        <begin position="27"/>
        <end position="635"/>
    </location>
</feature>
<keyword evidence="2" id="KW-0472">Membrane</keyword>
<gene>
    <name evidence="5" type="ORF">R1flu_026425</name>
</gene>
<dbReference type="PANTHER" id="PTHR10166:SF37">
    <property type="entry name" value="STOLID, ISOFORM H"/>
    <property type="match status" value="1"/>
</dbReference>
<evidence type="ECO:0000256" key="2">
    <source>
        <dbReference type="SAM" id="Phobius"/>
    </source>
</evidence>
<feature type="domain" description="VWFA" evidence="4">
    <location>
        <begin position="226"/>
        <end position="440"/>
    </location>
</feature>
<keyword evidence="3" id="KW-0732">Signal</keyword>